<dbReference type="InterPro" id="IPR040883">
    <property type="entry name" value="FAS_meander"/>
</dbReference>
<dbReference type="FunFam" id="3.20.20.70:FF:000078">
    <property type="entry name" value="Fatty acid synthase beta subunit dehydratase"/>
    <property type="match status" value="1"/>
</dbReference>
<name>A0A1R3RIB8_ASPC5</name>
<dbReference type="Gene3D" id="6.10.60.10">
    <property type="match status" value="1"/>
</dbReference>
<dbReference type="FunFam" id="3.40.366.10:FF:000006">
    <property type="entry name" value="Fatty acid synthase beta subunit dehydratase"/>
    <property type="match status" value="1"/>
</dbReference>
<evidence type="ECO:0000256" key="6">
    <source>
        <dbReference type="ARBA" id="ARBA00023002"/>
    </source>
</evidence>
<keyword evidence="4" id="KW-0378">Hydrolase</keyword>
<dbReference type="InterPro" id="IPR032088">
    <property type="entry name" value="SAT"/>
</dbReference>
<evidence type="ECO:0000256" key="14">
    <source>
        <dbReference type="ARBA" id="ARBA00048572"/>
    </source>
</evidence>
<feature type="domain" description="Malonyl-CoA:ACP transacylase (MAT)" evidence="18">
    <location>
        <begin position="1726"/>
        <end position="2053"/>
    </location>
</feature>
<keyword evidence="6" id="KW-0560">Oxidoreductase</keyword>
<dbReference type="InterPro" id="IPR002539">
    <property type="entry name" value="MaoC-like_dom"/>
</dbReference>
<dbReference type="InterPro" id="IPR013785">
    <property type="entry name" value="Aldolase_TIM"/>
</dbReference>
<comment type="catalytic activity">
    <reaction evidence="13">
        <text>(9Z)-octadecenoyl-[ACP] + H2O = (9Z)-octadecenoate + holo-[ACP] + H(+)</text>
        <dbReference type="Rhea" id="RHEA:15057"/>
        <dbReference type="Rhea" id="RHEA-COMP:9685"/>
        <dbReference type="Rhea" id="RHEA-COMP:9924"/>
        <dbReference type="ChEBI" id="CHEBI:15377"/>
        <dbReference type="ChEBI" id="CHEBI:15378"/>
        <dbReference type="ChEBI" id="CHEBI:30823"/>
        <dbReference type="ChEBI" id="CHEBI:64479"/>
        <dbReference type="ChEBI" id="CHEBI:78783"/>
        <dbReference type="EC" id="3.1.2.14"/>
    </reaction>
</comment>
<dbReference type="InterPro" id="IPR001227">
    <property type="entry name" value="Ac_transferase_dom_sf"/>
</dbReference>
<dbReference type="OrthoDB" id="4251012at2759"/>
<dbReference type="InterPro" id="IPR014043">
    <property type="entry name" value="Acyl_transferase_dom"/>
</dbReference>
<dbReference type="Proteomes" id="UP000188318">
    <property type="component" value="Unassembled WGS sequence"/>
</dbReference>
<dbReference type="PIRSF" id="PIRSF005562">
    <property type="entry name" value="FAS_yeast_beta"/>
    <property type="match status" value="1"/>
</dbReference>
<evidence type="ECO:0000256" key="5">
    <source>
        <dbReference type="ARBA" id="ARBA00022857"/>
    </source>
</evidence>
<feature type="active site" description="For acetyltransferase activity" evidence="16">
    <location>
        <position position="334"/>
    </location>
</feature>
<evidence type="ECO:0000256" key="4">
    <source>
        <dbReference type="ARBA" id="ARBA00022801"/>
    </source>
</evidence>
<keyword evidence="3" id="KW-0808">Transferase</keyword>
<sequence>MSRATSVSAGCRTLRCEISLRRSEPRRAGSPAPTAPHLRSHMYIPASRHEKMLQPPSAMSTHPSTPSYVDLGSPPSKPDDEIDHLVPFALAFNALDYVSRVPAHLQVVLENQKHRFLESLVSEPPVSTVTLVLSFLQHLVDVDTDSETVRCLLQAFSRDFLASTDIHTLVAALPEPLPTQKRLLRAFYAATHHAAWSPSVPRSALLADAERGLRLVAVFGGQGASNPRCVQELQELYTVYAPLLTPLIDVLDRELTDLCRHPDTVAFYHGRSIQLRKWLDRPGSVPDPAYIQTAAVSFPIIGAIGLAHFAITCHVLDHTPGQVRSLLHGVTGHSQGIVVAAGIARSDSWASFYENAQLAVRTLFWLGYESQQAPTAREPVSASLVEECRAHGEGAPSTMLHIGGLSKSQVIQIIDQSNRELVAHHQVYLALSNTQESFVVAGPPRALVGVHRRLRELKADPARDQSRIPFDRRKPVVNHQFLPISAPFHTPYLQQTARAVKDRLSGSRFPATELRSPVYHTRDGSVLTGDIDAIASLVDAVLTDPVDWPATVQFPSGTCVLAFGKGVAEMLARNLEGRGVGIVDSTQLTPGKAASGARPDIFAAHLPRTLVPPSWEEEFRPRLIQAKTGEMRIVTKLTAVLGAPPVIVAGMTPTTVPWDFVAAIMNAGYHAELAGGGYYNADSMEQAITTLAANIPPGRGITCNLIYASPKALGWQIALLRRLAQPGPSPVEGLTIGAGIPSSEVASEYITTLGLRHITFKPGSETAIDQVLEIAKAHADFPIIIQWTGGRAGGHHSFEDFHGPILRKYGAIRACNNVSLIGGGGFGEAQQVYPYLSGSWSVPHGYAPMPFDGILLGSRVMVAQEAHTSPQAKQLICATPGVAADSQWTQSYVRPAGGIVTVQSEMGQPIHKLATRGVLFWKEMDEQIFSLPRDKQLGALQKRKNHIIQRLNADYFRPWFGKKATGEPVELEEMTYQEVLERLVDVMYLRGQARWVHPSYTRLVIDVAMRSLERLQQAPVDGVITPATLTRDPLGFLADLRHIVPQASSTLLHPEDRSWFLQRCRVPGQKPVNFIPVLDQDFAVWFKKDSLWQSEDVDAVPDQDADRICILHGPVAARYAHRIDEPVKEILDGMIAPLAEMLEAEFYREAPIPMTEVDTSSVHHRRLRNILHVVEEEPGVFTYQPLPGKELPPADQWLAYLAHETTGWMRAIVSNQVLRRGPGRRPNWLRDCLILTWDTVITINQSQSTLLVTRDEDGDTYPVVSMTSTDGNRVLVQVYHRAPRSDTPIPLELQFLYNAEGGTLSEVQDQHDARVQSFYHKLWLGKNPPSIAANGTYYGGQKILTADLRDAWTSVVGLSYPNQRDLSAEGNDIPIHAAMVPAWEALVAPLVTPHHEGDLLQLVHLSNSFQLEPGESPLQIGDIVEVSASVQAVVVDDRGKEIQVVAELKREDRRAMTITSAFFIRGAFTDSHECFRTIDEPEILLHKLTAVDDAILRDRAWLHVDDSIPLIGETLSFQLHTHERWTKSSPTRRNIQTTGDVYKLGPRPGTRVRVGEVRFQAPSTPGNPVLDFLTRKGQKALVRQELTQPGWPGPTNSQTVQMPASSERYSQISIDSNPIHTAPTFVRIAQLPGTIVHGMYTSAVAGSVLEHLIDGWDPRRLRRWAVRFVGMVHQGDKVTVRCRHIAMLEGRIVLEIQAFRQGEDGQDEEKVLDGEAEIEQPATAYVFTGQGSQSPGMGMDIYRSSPVARQIWDEMDEYFRDNYGFSILQIVQDNPKELTIHFGGPHGRRIRERYQAMRVDSVSPDGQLISKPVLPGLTSATRSHTFHEPRGLIYSTQFAQPAITILEKAIFEEMRARGLIQDGAPFAGHSLGEYGALAAIAEFMPFPSFMDVVFYRGLAMQLAMERDEAGTTDYSMVAVNPRRVGPTVTETAIRRITSMIAQQSNRLLEIVNLNVSGEQYVCAGHLRNIHTLTSVLNELAQSTPERLTCCLNEITPPNEPHPNPSSTLLHQSITRALTAAESIPKPIPLIRGAATIPLTGIDVPFHSSMLRSGVDGYRRFLQARVREADVQPDILERGYIPNVTGRAFRLDRGYVEEVVRLTGSEVL</sequence>
<accession>A0A1R3RIB8</accession>
<gene>
    <name evidence="19" type="ORF">ASPCADRAFT_149510</name>
</gene>
<feature type="compositionally biased region" description="Polar residues" evidence="17">
    <location>
        <begin position="57"/>
        <end position="67"/>
    </location>
</feature>
<dbReference type="Pfam" id="PF22235">
    <property type="entry name" value="FAS1_thioest_ins"/>
    <property type="match status" value="1"/>
</dbReference>
<dbReference type="SMART" id="SM00827">
    <property type="entry name" value="PKS_AT"/>
    <property type="match status" value="1"/>
</dbReference>
<dbReference type="InterPro" id="IPR013565">
    <property type="entry name" value="Fas1/AflB-like_central"/>
</dbReference>
<dbReference type="Gene3D" id="3.30.1120.100">
    <property type="match status" value="1"/>
</dbReference>
<dbReference type="InterPro" id="IPR016035">
    <property type="entry name" value="Acyl_Trfase/lysoPLipase"/>
</dbReference>
<dbReference type="GO" id="GO:0019171">
    <property type="term" value="F:(3R)-hydroxyacyl-[acyl-carrier-protein] dehydratase activity"/>
    <property type="evidence" value="ECO:0007669"/>
    <property type="project" value="UniProtKB-EC"/>
</dbReference>
<dbReference type="Pfam" id="PF17951">
    <property type="entry name" value="FAS_meander"/>
    <property type="match status" value="1"/>
</dbReference>
<feature type="non-terminal residue" evidence="19">
    <location>
        <position position="2107"/>
    </location>
</feature>
<dbReference type="Pfam" id="PF17828">
    <property type="entry name" value="FAS_N"/>
    <property type="match status" value="1"/>
</dbReference>
<evidence type="ECO:0000256" key="7">
    <source>
        <dbReference type="ARBA" id="ARBA00023027"/>
    </source>
</evidence>
<reference evidence="20" key="1">
    <citation type="journal article" date="2017" name="Genome Biol.">
        <title>Comparative genomics reveals high biological diversity and specific adaptations in the industrially and medically important fungal genus Aspergillus.</title>
        <authorList>
            <person name="de Vries R.P."/>
            <person name="Riley R."/>
            <person name="Wiebenga A."/>
            <person name="Aguilar-Osorio G."/>
            <person name="Amillis S."/>
            <person name="Uchima C.A."/>
            <person name="Anderluh G."/>
            <person name="Asadollahi M."/>
            <person name="Askin M."/>
            <person name="Barry K."/>
            <person name="Battaglia E."/>
            <person name="Bayram O."/>
            <person name="Benocci T."/>
            <person name="Braus-Stromeyer S.A."/>
            <person name="Caldana C."/>
            <person name="Canovas D."/>
            <person name="Cerqueira G.C."/>
            <person name="Chen F."/>
            <person name="Chen W."/>
            <person name="Choi C."/>
            <person name="Clum A."/>
            <person name="Dos Santos R.A."/>
            <person name="Damasio A.R."/>
            <person name="Diallinas G."/>
            <person name="Emri T."/>
            <person name="Fekete E."/>
            <person name="Flipphi M."/>
            <person name="Freyberg S."/>
            <person name="Gallo A."/>
            <person name="Gournas C."/>
            <person name="Habgood R."/>
            <person name="Hainaut M."/>
            <person name="Harispe M.L."/>
            <person name="Henrissat B."/>
            <person name="Hilden K.S."/>
            <person name="Hope R."/>
            <person name="Hossain A."/>
            <person name="Karabika E."/>
            <person name="Karaffa L."/>
            <person name="Karanyi Z."/>
            <person name="Krasevec N."/>
            <person name="Kuo A."/>
            <person name="Kusch H."/>
            <person name="LaButti K."/>
            <person name="Lagendijk E.L."/>
            <person name="Lapidus A."/>
            <person name="Levasseur A."/>
            <person name="Lindquist E."/>
            <person name="Lipzen A."/>
            <person name="Logrieco A.F."/>
            <person name="MacCabe A."/>
            <person name="Maekelae M.R."/>
            <person name="Malavazi I."/>
            <person name="Melin P."/>
            <person name="Meyer V."/>
            <person name="Mielnichuk N."/>
            <person name="Miskei M."/>
            <person name="Molnar A.P."/>
            <person name="Mule G."/>
            <person name="Ngan C.Y."/>
            <person name="Orejas M."/>
            <person name="Orosz E."/>
            <person name="Ouedraogo J.P."/>
            <person name="Overkamp K.M."/>
            <person name="Park H.-S."/>
            <person name="Perrone G."/>
            <person name="Piumi F."/>
            <person name="Punt P.J."/>
            <person name="Ram A.F."/>
            <person name="Ramon A."/>
            <person name="Rauscher S."/>
            <person name="Record E."/>
            <person name="Riano-Pachon D.M."/>
            <person name="Robert V."/>
            <person name="Roehrig J."/>
            <person name="Ruller R."/>
            <person name="Salamov A."/>
            <person name="Salih N.S."/>
            <person name="Samson R.A."/>
            <person name="Sandor E."/>
            <person name="Sanguinetti M."/>
            <person name="Schuetze T."/>
            <person name="Sepcic K."/>
            <person name="Shelest E."/>
            <person name="Sherlock G."/>
            <person name="Sophianopoulou V."/>
            <person name="Squina F.M."/>
            <person name="Sun H."/>
            <person name="Susca A."/>
            <person name="Todd R.B."/>
            <person name="Tsang A."/>
            <person name="Unkles S.E."/>
            <person name="van de Wiele N."/>
            <person name="van Rossen-Uffink D."/>
            <person name="Oliveira J.V."/>
            <person name="Vesth T.C."/>
            <person name="Visser J."/>
            <person name="Yu J.-H."/>
            <person name="Zhou M."/>
            <person name="Andersen M.R."/>
            <person name="Archer D.B."/>
            <person name="Baker S.E."/>
            <person name="Benoit I."/>
            <person name="Brakhage A.A."/>
            <person name="Braus G.H."/>
            <person name="Fischer R."/>
            <person name="Frisvad J.C."/>
            <person name="Goldman G.H."/>
            <person name="Houbraken J."/>
            <person name="Oakley B."/>
            <person name="Pocsi I."/>
            <person name="Scazzocchio C."/>
            <person name="Seiboth B."/>
            <person name="vanKuyk P.A."/>
            <person name="Wortman J."/>
            <person name="Dyer P.S."/>
            <person name="Grigoriev I.V."/>
        </authorList>
    </citation>
    <scope>NUCLEOTIDE SEQUENCE [LARGE SCALE GENOMIC DNA]</scope>
    <source>
        <strain evidence="20">ITEM 5010</strain>
    </source>
</reference>
<evidence type="ECO:0000256" key="17">
    <source>
        <dbReference type="SAM" id="MobiDB-lite"/>
    </source>
</evidence>
<dbReference type="VEuPathDB" id="FungiDB:ASPCADRAFT_149510"/>
<dbReference type="CDD" id="cd03447">
    <property type="entry name" value="FAS_MaoC"/>
    <property type="match status" value="1"/>
</dbReference>
<organism evidence="19 20">
    <name type="scientific">Aspergillus carbonarius (strain ITEM 5010)</name>
    <dbReference type="NCBI Taxonomy" id="602072"/>
    <lineage>
        <taxon>Eukaryota</taxon>
        <taxon>Fungi</taxon>
        <taxon>Dikarya</taxon>
        <taxon>Ascomycota</taxon>
        <taxon>Pezizomycotina</taxon>
        <taxon>Eurotiomycetes</taxon>
        <taxon>Eurotiomycetidae</taxon>
        <taxon>Eurotiales</taxon>
        <taxon>Aspergillaceae</taxon>
        <taxon>Aspergillus</taxon>
        <taxon>Aspergillus subgen. Circumdati</taxon>
    </lineage>
</organism>
<dbReference type="SUPFAM" id="SSF51412">
    <property type="entry name" value="Inosine monophosphate dehydrogenase (IMPDH)"/>
    <property type="match status" value="1"/>
</dbReference>
<dbReference type="PRINTS" id="PR01483">
    <property type="entry name" value="FASYNTHASE"/>
</dbReference>
<comment type="catalytic activity">
    <reaction evidence="14">
        <text>a 2,3-saturated acyl-[ACP] + NAD(+) = a (2E)-enoyl-[ACP] + NADH + H(+)</text>
        <dbReference type="Rhea" id="RHEA:10240"/>
        <dbReference type="Rhea" id="RHEA-COMP:9925"/>
        <dbReference type="Rhea" id="RHEA-COMP:9926"/>
        <dbReference type="ChEBI" id="CHEBI:15378"/>
        <dbReference type="ChEBI" id="CHEBI:57540"/>
        <dbReference type="ChEBI" id="CHEBI:57945"/>
        <dbReference type="ChEBI" id="CHEBI:78784"/>
        <dbReference type="ChEBI" id="CHEBI:78785"/>
        <dbReference type="EC" id="1.3.1.9"/>
    </reaction>
</comment>
<comment type="catalytic activity">
    <reaction evidence="15">
        <text>holo-[ACP] + acetyl-CoA = acetyl-[ACP] + CoA</text>
        <dbReference type="Rhea" id="RHEA:41788"/>
        <dbReference type="Rhea" id="RHEA-COMP:9621"/>
        <dbReference type="Rhea" id="RHEA-COMP:9685"/>
        <dbReference type="ChEBI" id="CHEBI:57287"/>
        <dbReference type="ChEBI" id="CHEBI:57288"/>
        <dbReference type="ChEBI" id="CHEBI:64479"/>
        <dbReference type="ChEBI" id="CHEBI:78446"/>
        <dbReference type="EC" id="2.3.1.38"/>
    </reaction>
</comment>
<evidence type="ECO:0000313" key="19">
    <source>
        <dbReference type="EMBL" id="OOF94221.1"/>
    </source>
</evidence>
<evidence type="ECO:0000256" key="13">
    <source>
        <dbReference type="ARBA" id="ARBA00048536"/>
    </source>
</evidence>
<dbReference type="STRING" id="602072.A0A1R3RIB8"/>
<keyword evidence="7" id="KW-0520">NAD</keyword>
<dbReference type="Gene3D" id="1.20.930.70">
    <property type="match status" value="1"/>
</dbReference>
<dbReference type="GO" id="GO:0004312">
    <property type="term" value="F:fatty acid synthase activity"/>
    <property type="evidence" value="ECO:0007669"/>
    <property type="project" value="InterPro"/>
</dbReference>
<dbReference type="GO" id="GO:0004314">
    <property type="term" value="F:[acyl-carrier-protein] S-malonyltransferase activity"/>
    <property type="evidence" value="ECO:0007669"/>
    <property type="project" value="UniProtKB-EC"/>
</dbReference>
<evidence type="ECO:0000256" key="11">
    <source>
        <dbReference type="ARBA" id="ARBA00048237"/>
    </source>
</evidence>
<evidence type="ECO:0000256" key="8">
    <source>
        <dbReference type="ARBA" id="ARBA00023239"/>
    </source>
</evidence>
<evidence type="ECO:0000313" key="20">
    <source>
        <dbReference type="Proteomes" id="UP000188318"/>
    </source>
</evidence>
<comment type="similarity">
    <text evidence="2">Belongs to the fungal fatty acid synthetase subunit beta family.</text>
</comment>
<dbReference type="SUPFAM" id="SSF54637">
    <property type="entry name" value="Thioesterase/thiol ester dehydrase-isomerase"/>
    <property type="match status" value="1"/>
</dbReference>
<evidence type="ECO:0000256" key="10">
    <source>
        <dbReference type="ARBA" id="ARBA00033756"/>
    </source>
</evidence>
<dbReference type="Gene3D" id="2.40.128.700">
    <property type="match status" value="1"/>
</dbReference>
<dbReference type="PANTHER" id="PTHR10982">
    <property type="entry name" value="MALONYL COA-ACYL CARRIER PROTEIN TRANSACYLASE"/>
    <property type="match status" value="1"/>
</dbReference>
<protein>
    <recommendedName>
        <fullName evidence="18">Malonyl-CoA:ACP transacylase (MAT) domain-containing protein</fullName>
    </recommendedName>
</protein>
<dbReference type="InterPro" id="IPR016452">
    <property type="entry name" value="Fas1/AflB-like"/>
</dbReference>
<evidence type="ECO:0000256" key="12">
    <source>
        <dbReference type="ARBA" id="ARBA00048462"/>
    </source>
</evidence>
<dbReference type="EMBL" id="KV907502">
    <property type="protein sequence ID" value="OOF94221.1"/>
    <property type="molecule type" value="Genomic_DNA"/>
</dbReference>
<dbReference type="SUPFAM" id="SSF52151">
    <property type="entry name" value="FabD/lysophospholipase-like"/>
    <property type="match status" value="2"/>
</dbReference>
<evidence type="ECO:0000256" key="2">
    <source>
        <dbReference type="ARBA" id="ARBA00010009"/>
    </source>
</evidence>
<comment type="catalytic activity">
    <reaction evidence="11">
        <text>acetyl-CoA + n malonyl-CoA + 2n NADPH + 4n H(+) = a long-chain-acyl-CoA + n CoA + n CO2 + 2n NADP(+).</text>
        <dbReference type="EC" id="2.3.1.86"/>
    </reaction>
</comment>
<dbReference type="Pfam" id="PF08354">
    <property type="entry name" value="Fas1-AflB-like_hel"/>
    <property type="match status" value="1"/>
</dbReference>
<feature type="region of interest" description="Disordered" evidence="17">
    <location>
        <begin position="52"/>
        <end position="76"/>
    </location>
</feature>
<keyword evidence="9" id="KW-0511">Multifunctional enzyme</keyword>
<dbReference type="Pfam" id="PF01575">
    <property type="entry name" value="MaoC_dehydratas"/>
    <property type="match status" value="1"/>
</dbReference>
<evidence type="ECO:0000256" key="15">
    <source>
        <dbReference type="ARBA" id="ARBA00048835"/>
    </source>
</evidence>
<proteinExistence type="inferred from homology"/>
<dbReference type="Gene3D" id="1.20.1050.120">
    <property type="match status" value="1"/>
</dbReference>
<dbReference type="GO" id="GO:0004321">
    <property type="term" value="F:fatty-acyl-CoA synthase activity"/>
    <property type="evidence" value="ECO:0007669"/>
    <property type="project" value="UniProtKB-EC"/>
</dbReference>
<dbReference type="Gene3D" id="3.30.70.3330">
    <property type="match status" value="1"/>
</dbReference>
<dbReference type="InterPro" id="IPR029069">
    <property type="entry name" value="HotDog_dom_sf"/>
</dbReference>
<dbReference type="GO" id="GO:0005835">
    <property type="term" value="C:fatty acid synthase complex"/>
    <property type="evidence" value="ECO:0007669"/>
    <property type="project" value="InterPro"/>
</dbReference>
<dbReference type="GO" id="GO:0006633">
    <property type="term" value="P:fatty acid biosynthetic process"/>
    <property type="evidence" value="ECO:0007669"/>
    <property type="project" value="InterPro"/>
</dbReference>
<evidence type="ECO:0000259" key="18">
    <source>
        <dbReference type="SMART" id="SM00827"/>
    </source>
</evidence>
<feature type="active site" description="For malonyltransferase activity" evidence="16">
    <location>
        <position position="1870"/>
    </location>
</feature>
<keyword evidence="5" id="KW-0521">NADP</keyword>
<dbReference type="PANTHER" id="PTHR10982:SF21">
    <property type="entry name" value="FATTY ACID SYNTHASE SUBUNIT BETA"/>
    <property type="match status" value="1"/>
</dbReference>
<comment type="catalytic activity">
    <reaction evidence="12">
        <text>holo-[ACP] + malonyl-CoA = malonyl-[ACP] + CoA</text>
        <dbReference type="Rhea" id="RHEA:41792"/>
        <dbReference type="Rhea" id="RHEA-COMP:9623"/>
        <dbReference type="Rhea" id="RHEA-COMP:9685"/>
        <dbReference type="ChEBI" id="CHEBI:57287"/>
        <dbReference type="ChEBI" id="CHEBI:57384"/>
        <dbReference type="ChEBI" id="CHEBI:64479"/>
        <dbReference type="ChEBI" id="CHEBI:78449"/>
        <dbReference type="EC" id="2.3.1.39"/>
    </reaction>
</comment>
<dbReference type="Gene3D" id="3.40.366.10">
    <property type="entry name" value="Malonyl-Coenzyme A Acyl Carrier Protein, domain 2"/>
    <property type="match status" value="3"/>
</dbReference>
<dbReference type="InterPro" id="IPR003965">
    <property type="entry name" value="Fatty_acid_synthase"/>
</dbReference>
<dbReference type="InterPro" id="IPR050830">
    <property type="entry name" value="Fungal_FAS"/>
</dbReference>
<dbReference type="Gene3D" id="3.10.129.10">
    <property type="entry name" value="Hotdog Thioesterase"/>
    <property type="match status" value="1"/>
</dbReference>
<evidence type="ECO:0000256" key="1">
    <source>
        <dbReference type="ARBA" id="ARBA00001055"/>
    </source>
</evidence>
<keyword evidence="8" id="KW-0456">Lyase</keyword>
<keyword evidence="20" id="KW-1185">Reference proteome</keyword>
<evidence type="ECO:0000256" key="16">
    <source>
        <dbReference type="PIRSR" id="PIRSR005562-1"/>
    </source>
</evidence>
<dbReference type="Gene3D" id="6.20.240.10">
    <property type="match status" value="1"/>
</dbReference>
<evidence type="ECO:0000256" key="3">
    <source>
        <dbReference type="ARBA" id="ARBA00022679"/>
    </source>
</evidence>
<dbReference type="Gene3D" id="3.20.20.70">
    <property type="entry name" value="Aldolase class I"/>
    <property type="match status" value="1"/>
</dbReference>
<evidence type="ECO:0000256" key="9">
    <source>
        <dbReference type="ARBA" id="ARBA00023268"/>
    </source>
</evidence>
<dbReference type="InterPro" id="IPR041099">
    <property type="entry name" value="FAS1_N"/>
</dbReference>
<dbReference type="Pfam" id="PF16073">
    <property type="entry name" value="SAT"/>
    <property type="match status" value="1"/>
</dbReference>
<dbReference type="Pfam" id="PF00698">
    <property type="entry name" value="Acyl_transf_1"/>
    <property type="match status" value="1"/>
</dbReference>
<dbReference type="GO" id="GO:0004318">
    <property type="term" value="F:enoyl-[acyl-carrier-protein] reductase (NADH) activity"/>
    <property type="evidence" value="ECO:0007669"/>
    <property type="project" value="UniProtKB-EC"/>
</dbReference>
<dbReference type="GO" id="GO:0004313">
    <property type="term" value="F:[acyl-carrier-protein] S-acetyltransferase activity"/>
    <property type="evidence" value="ECO:0007669"/>
    <property type="project" value="UniProtKB-EC"/>
</dbReference>
<comment type="subunit">
    <text evidence="10">[Alpha(6)beta(6)] hexamers of two multifunctional subunits (alpha and beta).</text>
</comment>
<comment type="catalytic activity">
    <reaction evidence="1">
        <text>a (3R)-hydroxyacyl-[ACP] = a (2E)-enoyl-[ACP] + H2O</text>
        <dbReference type="Rhea" id="RHEA:13097"/>
        <dbReference type="Rhea" id="RHEA-COMP:9925"/>
        <dbReference type="Rhea" id="RHEA-COMP:9945"/>
        <dbReference type="ChEBI" id="CHEBI:15377"/>
        <dbReference type="ChEBI" id="CHEBI:78784"/>
        <dbReference type="ChEBI" id="CHEBI:78827"/>
        <dbReference type="EC" id="4.2.1.59"/>
    </reaction>
</comment>
<dbReference type="GO" id="GO:0016297">
    <property type="term" value="F:fatty acyl-[ACP] hydrolase activity"/>
    <property type="evidence" value="ECO:0007669"/>
    <property type="project" value="UniProtKB-EC"/>
</dbReference>